<keyword evidence="1" id="KW-0175">Coiled coil</keyword>
<name>K0RN83_THAOC</name>
<reference evidence="3 4" key="1">
    <citation type="journal article" date="2012" name="Genome Biol.">
        <title>Genome and low-iron response of an oceanic diatom adapted to chronic iron limitation.</title>
        <authorList>
            <person name="Lommer M."/>
            <person name="Specht M."/>
            <person name="Roy A.S."/>
            <person name="Kraemer L."/>
            <person name="Andreson R."/>
            <person name="Gutowska M.A."/>
            <person name="Wolf J."/>
            <person name="Bergner S.V."/>
            <person name="Schilhabel M.B."/>
            <person name="Klostermeier U.C."/>
            <person name="Beiko R.G."/>
            <person name="Rosenstiel P."/>
            <person name="Hippler M."/>
            <person name="Laroche J."/>
        </authorList>
    </citation>
    <scope>NUCLEOTIDE SEQUENCE [LARGE SCALE GENOMIC DNA]</scope>
    <source>
        <strain evidence="3 4">CCMP1005</strain>
    </source>
</reference>
<keyword evidence="4" id="KW-1185">Reference proteome</keyword>
<evidence type="ECO:0000313" key="4">
    <source>
        <dbReference type="Proteomes" id="UP000266841"/>
    </source>
</evidence>
<evidence type="ECO:0000256" key="2">
    <source>
        <dbReference type="SAM" id="MobiDB-lite"/>
    </source>
</evidence>
<dbReference type="EMBL" id="AGNL01034574">
    <property type="protein sequence ID" value="EJK55193.1"/>
    <property type="molecule type" value="Genomic_DNA"/>
</dbReference>
<protein>
    <submittedName>
        <fullName evidence="3">Uncharacterized protein</fullName>
    </submittedName>
</protein>
<feature type="region of interest" description="Disordered" evidence="2">
    <location>
        <begin position="30"/>
        <end position="112"/>
    </location>
</feature>
<feature type="compositionally biased region" description="Basic and acidic residues" evidence="2">
    <location>
        <begin position="35"/>
        <end position="76"/>
    </location>
</feature>
<evidence type="ECO:0000313" key="3">
    <source>
        <dbReference type="EMBL" id="EJK55193.1"/>
    </source>
</evidence>
<gene>
    <name evidence="3" type="ORF">THAOC_25099</name>
</gene>
<proteinExistence type="predicted"/>
<feature type="coiled-coil region" evidence="1">
    <location>
        <begin position="165"/>
        <end position="192"/>
    </location>
</feature>
<evidence type="ECO:0000256" key="1">
    <source>
        <dbReference type="SAM" id="Coils"/>
    </source>
</evidence>
<dbReference type="AlphaFoldDB" id="K0RN83"/>
<organism evidence="3 4">
    <name type="scientific">Thalassiosira oceanica</name>
    <name type="common">Marine diatom</name>
    <dbReference type="NCBI Taxonomy" id="159749"/>
    <lineage>
        <taxon>Eukaryota</taxon>
        <taxon>Sar</taxon>
        <taxon>Stramenopiles</taxon>
        <taxon>Ochrophyta</taxon>
        <taxon>Bacillariophyta</taxon>
        <taxon>Coscinodiscophyceae</taxon>
        <taxon>Thalassiosirophycidae</taxon>
        <taxon>Thalassiosirales</taxon>
        <taxon>Thalassiosiraceae</taxon>
        <taxon>Thalassiosira</taxon>
    </lineage>
</organism>
<comment type="caution">
    <text evidence="3">The sequence shown here is derived from an EMBL/GenBank/DDBJ whole genome shotgun (WGS) entry which is preliminary data.</text>
</comment>
<dbReference type="Proteomes" id="UP000266841">
    <property type="component" value="Unassembled WGS sequence"/>
</dbReference>
<sequence length="217" mass="24284">MLSRRTICRTIAYCLAYAWIPWLGVPVSKMSGSHHRPENDERGAARGETYRTEALASDRGRGDREAASREEIDRGGNKKVTSLPSTVCRSRSRNTSSQRATRHRRQASCENSPVRCRKEMKLLDEKGDDRPRVAFESSASSSLLLSGGHGAKRPLPTLSVLVDNVVSAEEKRRKVEVRRRELEGAREEARRVLELHPVEGKGDECDAEKGEVKQPAH</sequence>
<feature type="region of interest" description="Disordered" evidence="2">
    <location>
        <begin position="193"/>
        <end position="217"/>
    </location>
</feature>
<accession>K0RN83</accession>
<feature type="compositionally biased region" description="Polar residues" evidence="2">
    <location>
        <begin position="79"/>
        <end position="99"/>
    </location>
</feature>
<feature type="non-terminal residue" evidence="3">
    <location>
        <position position="217"/>
    </location>
</feature>